<comment type="caution">
    <text evidence="1">The sequence shown here is derived from an EMBL/GenBank/DDBJ whole genome shotgun (WGS) entry which is preliminary data.</text>
</comment>
<dbReference type="EMBL" id="BGPR01000766">
    <property type="protein sequence ID" value="GBM34648.1"/>
    <property type="molecule type" value="Genomic_DNA"/>
</dbReference>
<evidence type="ECO:0000313" key="1">
    <source>
        <dbReference type="EMBL" id="GBM34648.1"/>
    </source>
</evidence>
<protein>
    <submittedName>
        <fullName evidence="1">Uncharacterized protein</fullName>
    </submittedName>
</protein>
<dbReference type="AlphaFoldDB" id="A0A4Y2F298"/>
<name>A0A4Y2F298_ARAVE</name>
<accession>A0A4Y2F298</accession>
<reference evidence="1 2" key="1">
    <citation type="journal article" date="2019" name="Sci. Rep.">
        <title>Orb-weaving spider Araneus ventricosus genome elucidates the spidroin gene catalogue.</title>
        <authorList>
            <person name="Kono N."/>
            <person name="Nakamura H."/>
            <person name="Ohtoshi R."/>
            <person name="Moran D.A.P."/>
            <person name="Shinohara A."/>
            <person name="Yoshida Y."/>
            <person name="Fujiwara M."/>
            <person name="Mori M."/>
            <person name="Tomita M."/>
            <person name="Arakawa K."/>
        </authorList>
    </citation>
    <scope>NUCLEOTIDE SEQUENCE [LARGE SCALE GENOMIC DNA]</scope>
</reference>
<dbReference type="Proteomes" id="UP000499080">
    <property type="component" value="Unassembled WGS sequence"/>
</dbReference>
<keyword evidence="2" id="KW-1185">Reference proteome</keyword>
<evidence type="ECO:0000313" key="2">
    <source>
        <dbReference type="Proteomes" id="UP000499080"/>
    </source>
</evidence>
<organism evidence="1 2">
    <name type="scientific">Araneus ventricosus</name>
    <name type="common">Orbweaver spider</name>
    <name type="synonym">Epeira ventricosa</name>
    <dbReference type="NCBI Taxonomy" id="182803"/>
    <lineage>
        <taxon>Eukaryota</taxon>
        <taxon>Metazoa</taxon>
        <taxon>Ecdysozoa</taxon>
        <taxon>Arthropoda</taxon>
        <taxon>Chelicerata</taxon>
        <taxon>Arachnida</taxon>
        <taxon>Araneae</taxon>
        <taxon>Araneomorphae</taxon>
        <taxon>Entelegynae</taxon>
        <taxon>Araneoidea</taxon>
        <taxon>Araneidae</taxon>
        <taxon>Araneus</taxon>
    </lineage>
</organism>
<proteinExistence type="predicted"/>
<sequence length="104" mass="12400">MHCFVPIANSIEGSKTDFCHWEKRFPLRQMKRAELVSSPRRAGSKGLFKLEIWRDGRRGWRNQVRVRFGEPRLKFSRPRILKSIYQAEKLLDRALSRERQPTFG</sequence>
<gene>
    <name evidence="1" type="ORF">AVEN_122043_1</name>
</gene>